<dbReference type="PROSITE" id="PS00237">
    <property type="entry name" value="G_PROTEIN_RECEP_F1_1"/>
    <property type="match status" value="1"/>
</dbReference>
<dbReference type="GO" id="GO:0004984">
    <property type="term" value="F:olfactory receptor activity"/>
    <property type="evidence" value="ECO:0007669"/>
    <property type="project" value="InterPro"/>
</dbReference>
<feature type="transmembrane region" description="Helical" evidence="13">
    <location>
        <begin position="195"/>
        <end position="222"/>
    </location>
</feature>
<dbReference type="PANTHER" id="PTHR26454:SF171">
    <property type="entry name" value="OLFACTORY RECEPTOR"/>
    <property type="match status" value="1"/>
</dbReference>
<keyword evidence="6 13" id="KW-1133">Transmembrane helix</keyword>
<comment type="similarity">
    <text evidence="12">Belongs to the G-protein coupled receptor 1 family.</text>
</comment>
<evidence type="ECO:0000256" key="4">
    <source>
        <dbReference type="ARBA" id="ARBA00022692"/>
    </source>
</evidence>
<evidence type="ECO:0000256" key="3">
    <source>
        <dbReference type="ARBA" id="ARBA00022606"/>
    </source>
</evidence>
<dbReference type="EMBL" id="CM004467">
    <property type="protein sequence ID" value="OCT98062.1"/>
    <property type="molecule type" value="Genomic_DNA"/>
</dbReference>
<dbReference type="PROSITE" id="PS50262">
    <property type="entry name" value="G_PROTEIN_RECEP_F1_2"/>
    <property type="match status" value="1"/>
</dbReference>
<name>A0A974DUC1_XENLA</name>
<dbReference type="Gene3D" id="1.20.1070.10">
    <property type="entry name" value="Rhodopsin 7-helix transmembrane proteins"/>
    <property type="match status" value="1"/>
</dbReference>
<feature type="transmembrane region" description="Helical" evidence="13">
    <location>
        <begin position="18"/>
        <end position="45"/>
    </location>
</feature>
<dbReference type="FunFam" id="1.20.1070.10:FF:000010">
    <property type="entry name" value="Olfactory receptor"/>
    <property type="match status" value="1"/>
</dbReference>
<dbReference type="GO" id="GO:0005886">
    <property type="term" value="C:plasma membrane"/>
    <property type="evidence" value="ECO:0007669"/>
    <property type="project" value="UniProtKB-SubCell"/>
</dbReference>
<feature type="domain" description="G-protein coupled receptors family 1 profile" evidence="14">
    <location>
        <begin position="38"/>
        <end position="287"/>
    </location>
</feature>
<dbReference type="InterPro" id="IPR000725">
    <property type="entry name" value="Olfact_rcpt"/>
</dbReference>
<evidence type="ECO:0000256" key="7">
    <source>
        <dbReference type="ARBA" id="ARBA00023040"/>
    </source>
</evidence>
<keyword evidence="4 12" id="KW-0812">Transmembrane</keyword>
<feature type="transmembrane region" description="Helical" evidence="13">
    <location>
        <begin position="234"/>
        <end position="257"/>
    </location>
</feature>
<evidence type="ECO:0000256" key="13">
    <source>
        <dbReference type="RuleBase" id="RU363047"/>
    </source>
</evidence>
<keyword evidence="5 13" id="KW-0552">Olfaction</keyword>
<dbReference type="SUPFAM" id="SSF81321">
    <property type="entry name" value="Family A G protein-coupled receptor-like"/>
    <property type="match status" value="1"/>
</dbReference>
<dbReference type="PRINTS" id="PR00237">
    <property type="entry name" value="GPCRRHODOPSN"/>
</dbReference>
<evidence type="ECO:0000256" key="2">
    <source>
        <dbReference type="ARBA" id="ARBA00022475"/>
    </source>
</evidence>
<dbReference type="Pfam" id="PF13853">
    <property type="entry name" value="7tm_4"/>
    <property type="match status" value="1"/>
</dbReference>
<keyword evidence="3 13" id="KW-0716">Sensory transduction</keyword>
<feature type="transmembrane region" description="Helical" evidence="13">
    <location>
        <begin position="88"/>
        <end position="112"/>
    </location>
</feature>
<dbReference type="PRINTS" id="PR00245">
    <property type="entry name" value="OLFACTORYR"/>
</dbReference>
<protein>
    <recommendedName>
        <fullName evidence="13">Olfactory receptor</fullName>
    </recommendedName>
</protein>
<evidence type="ECO:0000256" key="5">
    <source>
        <dbReference type="ARBA" id="ARBA00022725"/>
    </source>
</evidence>
<evidence type="ECO:0000256" key="11">
    <source>
        <dbReference type="ARBA" id="ARBA00023224"/>
    </source>
</evidence>
<dbReference type="InterPro" id="IPR017452">
    <property type="entry name" value="GPCR_Rhodpsn_7TM"/>
</dbReference>
<gene>
    <name evidence="15" type="ORF">XELAEV_18010290mg</name>
</gene>
<keyword evidence="8 13" id="KW-0472">Membrane</keyword>
<keyword evidence="9 12" id="KW-0675">Receptor</keyword>
<keyword evidence="7 12" id="KW-0297">G-protein coupled receptor</keyword>
<dbReference type="GO" id="GO:0004930">
    <property type="term" value="F:G protein-coupled receptor activity"/>
    <property type="evidence" value="ECO:0007669"/>
    <property type="project" value="UniProtKB-KW"/>
</dbReference>
<feature type="transmembrane region" description="Helical" evidence="13">
    <location>
        <begin position="133"/>
        <end position="155"/>
    </location>
</feature>
<comment type="subcellular location">
    <subcellularLocation>
        <location evidence="1 13">Cell membrane</location>
        <topology evidence="1 13">Multi-pass membrane protein</topology>
    </subcellularLocation>
</comment>
<evidence type="ECO:0000313" key="16">
    <source>
        <dbReference type="Proteomes" id="UP000694892"/>
    </source>
</evidence>
<evidence type="ECO:0000256" key="10">
    <source>
        <dbReference type="ARBA" id="ARBA00023180"/>
    </source>
</evidence>
<evidence type="ECO:0000256" key="6">
    <source>
        <dbReference type="ARBA" id="ARBA00022989"/>
    </source>
</evidence>
<organism evidence="15 16">
    <name type="scientific">Xenopus laevis</name>
    <name type="common">African clawed frog</name>
    <dbReference type="NCBI Taxonomy" id="8355"/>
    <lineage>
        <taxon>Eukaryota</taxon>
        <taxon>Metazoa</taxon>
        <taxon>Chordata</taxon>
        <taxon>Craniata</taxon>
        <taxon>Vertebrata</taxon>
        <taxon>Euteleostomi</taxon>
        <taxon>Amphibia</taxon>
        <taxon>Batrachia</taxon>
        <taxon>Anura</taxon>
        <taxon>Pipoidea</taxon>
        <taxon>Pipidae</taxon>
        <taxon>Xenopodinae</taxon>
        <taxon>Xenopus</taxon>
        <taxon>Xenopus</taxon>
    </lineage>
</organism>
<evidence type="ECO:0000259" key="14">
    <source>
        <dbReference type="PROSITE" id="PS50262"/>
    </source>
</evidence>
<reference evidence="16" key="1">
    <citation type="journal article" date="2016" name="Nature">
        <title>Genome evolution in the allotetraploid frog Xenopus laevis.</title>
        <authorList>
            <person name="Session A.M."/>
            <person name="Uno Y."/>
            <person name="Kwon T."/>
            <person name="Chapman J.A."/>
            <person name="Toyoda A."/>
            <person name="Takahashi S."/>
            <person name="Fukui A."/>
            <person name="Hikosaka A."/>
            <person name="Suzuki A."/>
            <person name="Kondo M."/>
            <person name="van Heeringen S.J."/>
            <person name="Quigley I."/>
            <person name="Heinz S."/>
            <person name="Ogino H."/>
            <person name="Ochi H."/>
            <person name="Hellsten U."/>
            <person name="Lyons J.B."/>
            <person name="Simakov O."/>
            <person name="Putnam N."/>
            <person name="Stites J."/>
            <person name="Kuroki Y."/>
            <person name="Tanaka T."/>
            <person name="Michiue T."/>
            <person name="Watanabe M."/>
            <person name="Bogdanovic O."/>
            <person name="Lister R."/>
            <person name="Georgiou G."/>
            <person name="Paranjpe S.S."/>
            <person name="van Kruijsbergen I."/>
            <person name="Shu S."/>
            <person name="Carlson J."/>
            <person name="Kinoshita T."/>
            <person name="Ohta Y."/>
            <person name="Mawaribuchi S."/>
            <person name="Jenkins J."/>
            <person name="Grimwood J."/>
            <person name="Schmutz J."/>
            <person name="Mitros T."/>
            <person name="Mozaffari S.V."/>
            <person name="Suzuki Y."/>
            <person name="Haramoto Y."/>
            <person name="Yamamoto T.S."/>
            <person name="Takagi C."/>
            <person name="Heald R."/>
            <person name="Miller K."/>
            <person name="Haudenschild C."/>
            <person name="Kitzman J."/>
            <person name="Nakayama T."/>
            <person name="Izutsu Y."/>
            <person name="Robert J."/>
            <person name="Fortriede J."/>
            <person name="Burns K."/>
            <person name="Lotay V."/>
            <person name="Karimi K."/>
            <person name="Yasuoka Y."/>
            <person name="Dichmann D.S."/>
            <person name="Flajnik M.F."/>
            <person name="Houston D.W."/>
            <person name="Shendure J."/>
            <person name="DuPasquier L."/>
            <person name="Vize P.D."/>
            <person name="Zorn A.M."/>
            <person name="Ito M."/>
            <person name="Marcotte E.M."/>
            <person name="Wallingford J.B."/>
            <person name="Ito Y."/>
            <person name="Asashima M."/>
            <person name="Ueno N."/>
            <person name="Matsuda Y."/>
            <person name="Veenstra G.J."/>
            <person name="Fujiyama A."/>
            <person name="Harland R.M."/>
            <person name="Taira M."/>
            <person name="Rokhsar D.S."/>
        </authorList>
    </citation>
    <scope>NUCLEOTIDE SEQUENCE [LARGE SCALE GENOMIC DNA]</scope>
    <source>
        <strain evidence="16">J</strain>
    </source>
</reference>
<evidence type="ECO:0000256" key="12">
    <source>
        <dbReference type="RuleBase" id="RU000688"/>
    </source>
</evidence>
<dbReference type="OMA" id="STIMTMN"/>
<dbReference type="InterPro" id="IPR047132">
    <property type="entry name" value="Olfact_rcpt_6C-like"/>
</dbReference>
<proteinExistence type="inferred from homology"/>
<dbReference type="InterPro" id="IPR000276">
    <property type="entry name" value="GPCR_Rhodpsn"/>
</dbReference>
<feature type="transmembrane region" description="Helical" evidence="13">
    <location>
        <begin position="269"/>
        <end position="289"/>
    </location>
</feature>
<evidence type="ECO:0000313" key="15">
    <source>
        <dbReference type="EMBL" id="OCT98062.1"/>
    </source>
</evidence>
<dbReference type="PANTHER" id="PTHR26454">
    <property type="entry name" value="OLFACTORY RECEPTOR"/>
    <property type="match status" value="1"/>
</dbReference>
<dbReference type="AlphaFoldDB" id="A0A974DUC1"/>
<evidence type="ECO:0000256" key="1">
    <source>
        <dbReference type="ARBA" id="ARBA00004651"/>
    </source>
</evidence>
<keyword evidence="10" id="KW-0325">Glycoprotein</keyword>
<sequence>MLSVNQTTFTLVGFSLGLQMQICMFIVFLGIYLVSVMGNVVILAVTSLRKSLHTPMYFFLCNMAVLDIGFISCTLPKLLTILSSNNKSIAFIGCILQLYFYMCLGSTEFYMLAIMSVDRYVAISYPLRYSTIMTMNVSLLLILLSWVFGFLAFLYPIALLLDLSFCGPFVLNHFFCECSVLVKVSCSDTQTFDMLFSSCASAIVLLSFTITAVSYTNILYTIIRIPSSSGKRKAFSTCASHFIAVNLAYVTVIFLYVRSAKTASPELTKIITILNSILAPLTHPFIYTLRNKQVQDALRVSIKKALESRL</sequence>
<evidence type="ECO:0000256" key="9">
    <source>
        <dbReference type="ARBA" id="ARBA00023170"/>
    </source>
</evidence>
<dbReference type="Proteomes" id="UP000694892">
    <property type="component" value="Chromosome 1S"/>
</dbReference>
<evidence type="ECO:0000256" key="8">
    <source>
        <dbReference type="ARBA" id="ARBA00023136"/>
    </source>
</evidence>
<keyword evidence="11 12" id="KW-0807">Transducer</keyword>
<accession>A0A974DUC1</accession>
<keyword evidence="2 13" id="KW-1003">Cell membrane</keyword>
<feature type="transmembrane region" description="Helical" evidence="13">
    <location>
        <begin position="57"/>
        <end position="82"/>
    </location>
</feature>